<dbReference type="FunCoup" id="A0A0G4FCH3">
    <property type="interactions" value="66"/>
</dbReference>
<feature type="domain" description="Orotidine 5'-phosphate decarboxylase" evidence="11">
    <location>
        <begin position="21"/>
        <end position="266"/>
    </location>
</feature>
<dbReference type="SUPFAM" id="SSF51366">
    <property type="entry name" value="Ribulose-phoshate binding barrel"/>
    <property type="match status" value="1"/>
</dbReference>
<dbReference type="EMBL" id="CDMY01000406">
    <property type="protein sequence ID" value="CEM10929.1"/>
    <property type="molecule type" value="Genomic_DNA"/>
</dbReference>
<dbReference type="NCBIfam" id="TIGR02127">
    <property type="entry name" value="pyrF_sub2"/>
    <property type="match status" value="1"/>
</dbReference>
<gene>
    <name evidence="12" type="ORF">Vbra_15088</name>
</gene>
<dbReference type="EC" id="4.1.1.23" evidence="3"/>
<dbReference type="InterPro" id="IPR001754">
    <property type="entry name" value="OMPdeCOase_dom"/>
</dbReference>
<dbReference type="VEuPathDB" id="CryptoDB:Vbra_15088"/>
<dbReference type="InterPro" id="IPR011995">
    <property type="entry name" value="OMPdecase_type-2"/>
</dbReference>
<dbReference type="STRING" id="1169540.A0A0G4FCH3"/>
<evidence type="ECO:0000256" key="3">
    <source>
        <dbReference type="ARBA" id="ARBA00012321"/>
    </source>
</evidence>
<evidence type="ECO:0000256" key="1">
    <source>
        <dbReference type="ARBA" id="ARBA00004861"/>
    </source>
</evidence>
<accession>A0A0G4FCH3</accession>
<dbReference type="GO" id="GO:0006207">
    <property type="term" value="P:'de novo' pyrimidine nucleobase biosynthetic process"/>
    <property type="evidence" value="ECO:0007669"/>
    <property type="project" value="InterPro"/>
</dbReference>
<dbReference type="OMA" id="QSAFFER"/>
<comment type="pathway">
    <text evidence="1">Pyrimidine metabolism; UMP biosynthesis via de novo pathway; UMP from orotate: step 2/2.</text>
</comment>
<dbReference type="OrthoDB" id="5553476at2759"/>
<dbReference type="InParanoid" id="A0A0G4FCH3"/>
<sequence length="284" mass="30026">MSDSTAFFPRLCARIRAVDSILCIGLDPHTSLLNKTTSADSSSLPTAADVEAFCDGLIDATLAVACCYKPNVAFFEALGGPGLELLAKLIAKIPKDIPVLLDCKRGDIGSTAAAYATASYHHLKADAVTLSPYMGTDSIVPFIEDGSKAAFVVCKSSNPGSNDLQALAMSDGRPLYLHVARLCERLGRTHDNNVGLVVGATDCEALRRVRSECPDVWILAPGIGAQGGDLKEALTAGLRPDGLGMIMPVSRAISRAEDMRGAAEELRQQMNAVRREVVHGGRMG</sequence>
<feature type="coiled-coil region" evidence="10">
    <location>
        <begin position="249"/>
        <end position="276"/>
    </location>
</feature>
<dbReference type="InterPro" id="IPR011060">
    <property type="entry name" value="RibuloseP-bd_barrel"/>
</dbReference>
<evidence type="ECO:0000256" key="6">
    <source>
        <dbReference type="ARBA" id="ARBA00022975"/>
    </source>
</evidence>
<dbReference type="PANTHER" id="PTHR43375">
    <property type="entry name" value="OROTIDINE 5'-PHOSPHATE DECARBOXYLASE"/>
    <property type="match status" value="1"/>
</dbReference>
<dbReference type="InterPro" id="IPR013785">
    <property type="entry name" value="Aldolase_TIM"/>
</dbReference>
<dbReference type="Gene3D" id="3.20.20.70">
    <property type="entry name" value="Aldolase class I"/>
    <property type="match status" value="1"/>
</dbReference>
<comment type="similarity">
    <text evidence="2">Belongs to the OMP decarboxylase family. Type 2 subfamily.</text>
</comment>
<keyword evidence="5" id="KW-0210">Decarboxylase</keyword>
<dbReference type="PhylomeDB" id="A0A0G4FCH3"/>
<protein>
    <recommendedName>
        <fullName evidence="4">Orotidine 5'-phosphate decarboxylase</fullName>
        <ecNumber evidence="3">4.1.1.23</ecNumber>
    </recommendedName>
    <alternativeName>
        <fullName evidence="8">OMP decarboxylase</fullName>
    </alternativeName>
</protein>
<keyword evidence="13" id="KW-1185">Reference proteome</keyword>
<dbReference type="GO" id="GO:0004590">
    <property type="term" value="F:orotidine-5'-phosphate decarboxylase activity"/>
    <property type="evidence" value="ECO:0007669"/>
    <property type="project" value="UniProtKB-EC"/>
</dbReference>
<comment type="catalytic activity">
    <reaction evidence="9">
        <text>orotidine 5'-phosphate + H(+) = UMP + CO2</text>
        <dbReference type="Rhea" id="RHEA:11596"/>
        <dbReference type="ChEBI" id="CHEBI:15378"/>
        <dbReference type="ChEBI" id="CHEBI:16526"/>
        <dbReference type="ChEBI" id="CHEBI:57538"/>
        <dbReference type="ChEBI" id="CHEBI:57865"/>
        <dbReference type="EC" id="4.1.1.23"/>
    </reaction>
</comment>
<evidence type="ECO:0000313" key="12">
    <source>
        <dbReference type="EMBL" id="CEM10929.1"/>
    </source>
</evidence>
<name>A0A0G4FCH3_VITBC</name>
<evidence type="ECO:0000256" key="10">
    <source>
        <dbReference type="SAM" id="Coils"/>
    </source>
</evidence>
<keyword evidence="6" id="KW-0665">Pyrimidine biosynthesis</keyword>
<organism evidence="12 13">
    <name type="scientific">Vitrella brassicaformis (strain CCMP3155)</name>
    <dbReference type="NCBI Taxonomy" id="1169540"/>
    <lineage>
        <taxon>Eukaryota</taxon>
        <taxon>Sar</taxon>
        <taxon>Alveolata</taxon>
        <taxon>Colpodellida</taxon>
        <taxon>Vitrellaceae</taxon>
        <taxon>Vitrella</taxon>
    </lineage>
</organism>
<dbReference type="PANTHER" id="PTHR43375:SF1">
    <property type="entry name" value="OROTIDINE 5'-PHOSPHATE DECARBOXYLASE"/>
    <property type="match status" value="1"/>
</dbReference>
<evidence type="ECO:0000256" key="2">
    <source>
        <dbReference type="ARBA" id="ARBA00008847"/>
    </source>
</evidence>
<evidence type="ECO:0000256" key="7">
    <source>
        <dbReference type="ARBA" id="ARBA00023239"/>
    </source>
</evidence>
<dbReference type="AlphaFoldDB" id="A0A0G4FCH3"/>
<evidence type="ECO:0000256" key="5">
    <source>
        <dbReference type="ARBA" id="ARBA00022793"/>
    </source>
</evidence>
<keyword evidence="7" id="KW-0456">Lyase</keyword>
<evidence type="ECO:0000256" key="4">
    <source>
        <dbReference type="ARBA" id="ARBA00021923"/>
    </source>
</evidence>
<dbReference type="Pfam" id="PF00215">
    <property type="entry name" value="OMPdecase"/>
    <property type="match status" value="1"/>
</dbReference>
<dbReference type="CDD" id="cd04725">
    <property type="entry name" value="OMP_decarboxylase_like"/>
    <property type="match status" value="1"/>
</dbReference>
<evidence type="ECO:0000313" key="13">
    <source>
        <dbReference type="Proteomes" id="UP000041254"/>
    </source>
</evidence>
<evidence type="ECO:0000256" key="8">
    <source>
        <dbReference type="ARBA" id="ARBA00033428"/>
    </source>
</evidence>
<dbReference type="InterPro" id="IPR018089">
    <property type="entry name" value="OMPdecase_AS"/>
</dbReference>
<proteinExistence type="inferred from homology"/>
<dbReference type="Proteomes" id="UP000041254">
    <property type="component" value="Unassembled WGS sequence"/>
</dbReference>
<dbReference type="GO" id="GO:0044205">
    <property type="term" value="P:'de novo' UMP biosynthetic process"/>
    <property type="evidence" value="ECO:0007669"/>
    <property type="project" value="UniProtKB-UniPathway"/>
</dbReference>
<reference evidence="12 13" key="1">
    <citation type="submission" date="2014-11" db="EMBL/GenBank/DDBJ databases">
        <authorList>
            <person name="Zhu J."/>
            <person name="Qi W."/>
            <person name="Song R."/>
        </authorList>
    </citation>
    <scope>NUCLEOTIDE SEQUENCE [LARGE SCALE GENOMIC DNA]</scope>
</reference>
<evidence type="ECO:0000259" key="11">
    <source>
        <dbReference type="SMART" id="SM00934"/>
    </source>
</evidence>
<dbReference type="SMART" id="SM00934">
    <property type="entry name" value="OMPdecase"/>
    <property type="match status" value="1"/>
</dbReference>
<keyword evidence="10" id="KW-0175">Coiled coil</keyword>
<dbReference type="PROSITE" id="PS00156">
    <property type="entry name" value="OMPDECASE"/>
    <property type="match status" value="1"/>
</dbReference>
<evidence type="ECO:0000256" key="9">
    <source>
        <dbReference type="ARBA" id="ARBA00049157"/>
    </source>
</evidence>
<dbReference type="UniPathway" id="UPA00070">
    <property type="reaction ID" value="UER00120"/>
</dbReference>